<evidence type="ECO:0000259" key="2">
    <source>
        <dbReference type="Pfam" id="PF18962"/>
    </source>
</evidence>
<organism evidence="3 4">
    <name type="scientific">Flavobacterium sediminilitoris</name>
    <dbReference type="NCBI Taxonomy" id="2024526"/>
    <lineage>
        <taxon>Bacteria</taxon>
        <taxon>Pseudomonadati</taxon>
        <taxon>Bacteroidota</taxon>
        <taxon>Flavobacteriia</taxon>
        <taxon>Flavobacteriales</taxon>
        <taxon>Flavobacteriaceae</taxon>
        <taxon>Flavobacterium</taxon>
    </lineage>
</organism>
<dbReference type="RefSeq" id="WP_045971415.1">
    <property type="nucleotide sequence ID" value="NZ_CP090145.1"/>
</dbReference>
<dbReference type="Pfam" id="PF18962">
    <property type="entry name" value="Por_Secre_tail"/>
    <property type="match status" value="1"/>
</dbReference>
<keyword evidence="4" id="KW-1185">Reference proteome</keyword>
<proteinExistence type="predicted"/>
<reference evidence="3" key="1">
    <citation type="submission" date="2021-12" db="EMBL/GenBank/DDBJ databases">
        <authorList>
            <person name="Cha I.-T."/>
            <person name="Lee K.-E."/>
            <person name="Park S.-J."/>
        </authorList>
    </citation>
    <scope>NUCLEOTIDE SEQUENCE</scope>
    <source>
        <strain evidence="3">YSM-43</strain>
    </source>
</reference>
<dbReference type="Proteomes" id="UP000830454">
    <property type="component" value="Chromosome"/>
</dbReference>
<dbReference type="EMBL" id="CP090145">
    <property type="protein sequence ID" value="UOX33429.1"/>
    <property type="molecule type" value="Genomic_DNA"/>
</dbReference>
<reference evidence="3" key="2">
    <citation type="submission" date="2022-04" db="EMBL/GenBank/DDBJ databases">
        <title>Complete Genome Sequence of Flavobacterium sediminilitoris YSM-43, Isolated from a Tidal Sediment.</title>
        <authorList>
            <person name="Lee P.A."/>
        </authorList>
    </citation>
    <scope>NUCLEOTIDE SEQUENCE</scope>
    <source>
        <strain evidence="3">YSM-43</strain>
    </source>
</reference>
<evidence type="ECO:0000313" key="3">
    <source>
        <dbReference type="EMBL" id="UOX33429.1"/>
    </source>
</evidence>
<feature type="domain" description="Secretion system C-terminal sorting" evidence="2">
    <location>
        <begin position="273"/>
        <end position="340"/>
    </location>
</feature>
<accession>A0ABY4HPH9</accession>
<protein>
    <submittedName>
        <fullName evidence="3">T9SS type A sorting domain-containing protein</fullName>
    </submittedName>
</protein>
<evidence type="ECO:0000313" key="4">
    <source>
        <dbReference type="Proteomes" id="UP000830454"/>
    </source>
</evidence>
<gene>
    <name evidence="3" type="ORF">LXD69_15495</name>
</gene>
<sequence length="343" mass="38465">MKNKILIVFVLITSTLFSQIDRVVGNGIVQSPIFDTGANYDDVASCNVFHTYTRESSSVLTNSQKLNSKWVLKRVNGSQELIINPNLPLSQNAQYDASTNSVISTNLMNGMKVIIIQADFDTLTMKFETLPSSGFLIIENSMNINFLRPGSPAYVNLVEHSCNNNTNENCLISSIENCGTMSCVKVTKVDSLCHSCYCVVIEFENGTMHSFHLNFNTGGNVMMNCFGNKIKRVVKIEKVLDCGGCDVQQSKSSFNNSKEIENELMNIENKVNVYPNPASEFLSFEGENLKTLSIQLFDNNHKILIEKNSLEENLNIDFLKSGIYFYEIKNSDGYKQRGKIIKK</sequence>
<dbReference type="NCBIfam" id="TIGR04183">
    <property type="entry name" value="Por_Secre_tail"/>
    <property type="match status" value="1"/>
</dbReference>
<keyword evidence="1" id="KW-0732">Signal</keyword>
<evidence type="ECO:0000256" key="1">
    <source>
        <dbReference type="ARBA" id="ARBA00022729"/>
    </source>
</evidence>
<dbReference type="InterPro" id="IPR026444">
    <property type="entry name" value="Secre_tail"/>
</dbReference>
<name>A0ABY4HPH9_9FLAO</name>